<comment type="caution">
    <text evidence="6">The sequence shown here is derived from an EMBL/GenBank/DDBJ whole genome shotgun (WGS) entry which is preliminary data.</text>
</comment>
<dbReference type="PANTHER" id="PTHR43500">
    <property type="entry name" value="CYSTATHIONINE BETA-LYASE-RELATED"/>
    <property type="match status" value="1"/>
</dbReference>
<keyword evidence="3 5" id="KW-0663">Pyridoxal phosphate</keyword>
<dbReference type="AlphaFoldDB" id="A0A0Q0D8G2"/>
<dbReference type="Proteomes" id="UP000050384">
    <property type="component" value="Unassembled WGS sequence"/>
</dbReference>
<dbReference type="GO" id="GO:0047804">
    <property type="term" value="F:cysteine-S-conjugate beta-lyase activity"/>
    <property type="evidence" value="ECO:0007669"/>
    <property type="project" value="InterPro"/>
</dbReference>
<dbReference type="Pfam" id="PF01053">
    <property type="entry name" value="Cys_Met_Meta_PP"/>
    <property type="match status" value="1"/>
</dbReference>
<accession>A0A0Q0D8G2</accession>
<dbReference type="InterPro" id="IPR015424">
    <property type="entry name" value="PyrdxlP-dep_Trfase"/>
</dbReference>
<sequence>QHWLWKRDFSGSNGLLSFELRDDDPALAEHFIGALQLFGLGASWGGYESLITVAELTARSSEEDRQLNTVLRLHIGLEDGSALIEDLQRGFLACMEARTRG</sequence>
<dbReference type="PATRIC" id="fig|264459.3.peg.2467"/>
<dbReference type="GO" id="GO:0019450">
    <property type="term" value="P:L-cysteine catabolic process to pyruvate"/>
    <property type="evidence" value="ECO:0007669"/>
    <property type="project" value="TreeGrafter"/>
</dbReference>
<evidence type="ECO:0000313" key="6">
    <source>
        <dbReference type="EMBL" id="KPZ03109.1"/>
    </source>
</evidence>
<organism evidence="6 7">
    <name type="scientific">Pseudomonas syringae pv. spinaceae</name>
    <dbReference type="NCBI Taxonomy" id="264459"/>
    <lineage>
        <taxon>Bacteria</taxon>
        <taxon>Pseudomonadati</taxon>
        <taxon>Pseudomonadota</taxon>
        <taxon>Gammaproteobacteria</taxon>
        <taxon>Pseudomonadales</taxon>
        <taxon>Pseudomonadaceae</taxon>
        <taxon>Pseudomonas</taxon>
        <taxon>Pseudomonas syringae</taxon>
    </lineage>
</organism>
<dbReference type="PANTHER" id="PTHR43500:SF1">
    <property type="entry name" value="CYSTATHIONINE BETA-LYASE-RELATED"/>
    <property type="match status" value="1"/>
</dbReference>
<comment type="similarity">
    <text evidence="2 5">Belongs to the trans-sulfuration enzymes family.</text>
</comment>
<dbReference type="Gene3D" id="3.90.1150.10">
    <property type="entry name" value="Aspartate Aminotransferase, domain 1"/>
    <property type="match status" value="1"/>
</dbReference>
<comment type="cofactor">
    <cofactor evidence="1 5">
        <name>pyridoxal 5'-phosphate</name>
        <dbReference type="ChEBI" id="CHEBI:597326"/>
    </cofactor>
</comment>
<gene>
    <name evidence="6" type="ORF">ALO94_01346</name>
</gene>
<dbReference type="InterPro" id="IPR015422">
    <property type="entry name" value="PyrdxlP-dep_Trfase_small"/>
</dbReference>
<dbReference type="GO" id="GO:0019346">
    <property type="term" value="P:transsulfuration"/>
    <property type="evidence" value="ECO:0007669"/>
    <property type="project" value="InterPro"/>
</dbReference>
<proteinExistence type="inferred from homology"/>
<keyword evidence="4 6" id="KW-0456">Lyase</keyword>
<evidence type="ECO:0000256" key="5">
    <source>
        <dbReference type="RuleBase" id="RU362118"/>
    </source>
</evidence>
<evidence type="ECO:0000256" key="1">
    <source>
        <dbReference type="ARBA" id="ARBA00001933"/>
    </source>
</evidence>
<evidence type="ECO:0000256" key="3">
    <source>
        <dbReference type="ARBA" id="ARBA00022898"/>
    </source>
</evidence>
<evidence type="ECO:0000256" key="4">
    <source>
        <dbReference type="ARBA" id="ARBA00023239"/>
    </source>
</evidence>
<evidence type="ECO:0000256" key="2">
    <source>
        <dbReference type="ARBA" id="ARBA00009077"/>
    </source>
</evidence>
<reference evidence="6 7" key="1">
    <citation type="submission" date="2015-09" db="EMBL/GenBank/DDBJ databases">
        <title>Genome announcement of multiple Pseudomonas syringae strains.</title>
        <authorList>
            <person name="Thakur S."/>
            <person name="Wang P.W."/>
            <person name="Gong Y."/>
            <person name="Weir B.S."/>
            <person name="Guttman D.S."/>
        </authorList>
    </citation>
    <scope>NUCLEOTIDE SEQUENCE [LARGE SCALE GENOMIC DNA]</scope>
    <source>
        <strain evidence="6 7">ICMP16929</strain>
    </source>
</reference>
<dbReference type="InterPro" id="IPR006233">
    <property type="entry name" value="Cys_b_lyase_bac"/>
</dbReference>
<dbReference type="EMBL" id="LJRI01000404">
    <property type="protein sequence ID" value="KPZ03109.1"/>
    <property type="molecule type" value="Genomic_DNA"/>
</dbReference>
<dbReference type="InterPro" id="IPR000277">
    <property type="entry name" value="Cys/Met-Metab_PyrdxlP-dep_enz"/>
</dbReference>
<name>A0A0Q0D8G2_PSESX</name>
<feature type="non-terminal residue" evidence="6">
    <location>
        <position position="1"/>
    </location>
</feature>
<dbReference type="GO" id="GO:0030170">
    <property type="term" value="F:pyridoxal phosphate binding"/>
    <property type="evidence" value="ECO:0007669"/>
    <property type="project" value="InterPro"/>
</dbReference>
<dbReference type="RefSeq" id="WP_200754099.1">
    <property type="nucleotide sequence ID" value="NZ_LJRI01000404.1"/>
</dbReference>
<dbReference type="SUPFAM" id="SSF53383">
    <property type="entry name" value="PLP-dependent transferases"/>
    <property type="match status" value="1"/>
</dbReference>
<evidence type="ECO:0000313" key="7">
    <source>
        <dbReference type="Proteomes" id="UP000050384"/>
    </source>
</evidence>
<protein>
    <submittedName>
        <fullName evidence="6">Rhodanese domain protein/cystathionine beta-lyase</fullName>
    </submittedName>
</protein>